<evidence type="ECO:0000313" key="2">
    <source>
        <dbReference type="EMBL" id="PWA98121.1"/>
    </source>
</evidence>
<comment type="caution">
    <text evidence="2">The sequence shown here is derived from an EMBL/GenBank/DDBJ whole genome shotgun (WGS) entry which is preliminary data.</text>
</comment>
<dbReference type="GO" id="GO:0031146">
    <property type="term" value="P:SCF-dependent proteasomal ubiquitin-dependent protein catabolic process"/>
    <property type="evidence" value="ECO:0007669"/>
    <property type="project" value="TreeGrafter"/>
</dbReference>
<dbReference type="SUPFAM" id="SSF52047">
    <property type="entry name" value="RNI-like"/>
    <property type="match status" value="1"/>
</dbReference>
<dbReference type="STRING" id="35608.A0A2U1QJB9"/>
<dbReference type="Gene3D" id="3.80.10.10">
    <property type="entry name" value="Ribonuclease Inhibitor"/>
    <property type="match status" value="1"/>
</dbReference>
<dbReference type="EMBL" id="PKPP01000082">
    <property type="protein sequence ID" value="PWA98121.1"/>
    <property type="molecule type" value="Genomic_DNA"/>
</dbReference>
<gene>
    <name evidence="2" type="ORF">CTI12_AA019230</name>
</gene>
<dbReference type="AlphaFoldDB" id="A0A2U1QJB9"/>
<evidence type="ECO:0000313" key="3">
    <source>
        <dbReference type="Proteomes" id="UP000245207"/>
    </source>
</evidence>
<organism evidence="2 3">
    <name type="scientific">Artemisia annua</name>
    <name type="common">Sweet wormwood</name>
    <dbReference type="NCBI Taxonomy" id="35608"/>
    <lineage>
        <taxon>Eukaryota</taxon>
        <taxon>Viridiplantae</taxon>
        <taxon>Streptophyta</taxon>
        <taxon>Embryophyta</taxon>
        <taxon>Tracheophyta</taxon>
        <taxon>Spermatophyta</taxon>
        <taxon>Magnoliopsida</taxon>
        <taxon>eudicotyledons</taxon>
        <taxon>Gunneridae</taxon>
        <taxon>Pentapetalae</taxon>
        <taxon>asterids</taxon>
        <taxon>campanulids</taxon>
        <taxon>Asterales</taxon>
        <taxon>Asteraceae</taxon>
        <taxon>Asteroideae</taxon>
        <taxon>Anthemideae</taxon>
        <taxon>Artemisiinae</taxon>
        <taxon>Artemisia</taxon>
    </lineage>
</organism>
<dbReference type="OrthoDB" id="550575at2759"/>
<dbReference type="GO" id="GO:0019005">
    <property type="term" value="C:SCF ubiquitin ligase complex"/>
    <property type="evidence" value="ECO:0007669"/>
    <property type="project" value="TreeGrafter"/>
</dbReference>
<dbReference type="InterPro" id="IPR006553">
    <property type="entry name" value="Leu-rich_rpt_Cys-con_subtyp"/>
</dbReference>
<dbReference type="SMART" id="SM00367">
    <property type="entry name" value="LRR_CC"/>
    <property type="match status" value="5"/>
</dbReference>
<sequence length="516" mass="58947">MLYLILCYALHIHDGDDHNSISLFSRKLHELDRITHKQVIVHVHYLRNPSRLSQRFPNIESLTLIGLLSEFYELQFRISPWIQELTVSFKSLKELVIHDMCVDDEDLELLGRTRGKDIRVLKIEGVHGCGLGKGGLVHVFKYCNQLRIFCFEDYHGEVDIYGNRLHELALHNKVIESLQFHVGPIGYDCYDWKDRYDENDRTLLAKNCSKSLVSLKISPCRLSKLGDAFRHAVNLEDSGWACFDEDDEYVDFNFPPNLRCLGLYNLYATSYPFVLPLVTQLTELNLQFPYPFDPECHCFLIERCPNLEVLHTEESCGDRGLQVIGQFCKKLRKLTYCGYVRATHVGLIALAEGCLNLENLDVTLLNISNEALECIGTHLKNLGDFRITLFKVDGITDLPLDNGIRALLNGCNKLEKLDIRLCPGGLTDIGLGYIGKYGHNLKYLFLKNIGESDAGLVELSKGCPKLRKLEMRSCPFNKQSIAAYVFNIRSLRYLRVFYEFGDLVSTRPDFGVSTTV</sequence>
<dbReference type="Proteomes" id="UP000245207">
    <property type="component" value="Unassembled WGS sequence"/>
</dbReference>
<evidence type="ECO:0000259" key="1">
    <source>
        <dbReference type="Pfam" id="PF25372"/>
    </source>
</evidence>
<keyword evidence="3" id="KW-1185">Reference proteome</keyword>
<reference evidence="2 3" key="1">
    <citation type="journal article" date="2018" name="Mol. Plant">
        <title>The genome of Artemisia annua provides insight into the evolution of Asteraceae family and artemisinin biosynthesis.</title>
        <authorList>
            <person name="Shen Q."/>
            <person name="Zhang L."/>
            <person name="Liao Z."/>
            <person name="Wang S."/>
            <person name="Yan T."/>
            <person name="Shi P."/>
            <person name="Liu M."/>
            <person name="Fu X."/>
            <person name="Pan Q."/>
            <person name="Wang Y."/>
            <person name="Lv Z."/>
            <person name="Lu X."/>
            <person name="Zhang F."/>
            <person name="Jiang W."/>
            <person name="Ma Y."/>
            <person name="Chen M."/>
            <person name="Hao X."/>
            <person name="Li L."/>
            <person name="Tang Y."/>
            <person name="Lv G."/>
            <person name="Zhou Y."/>
            <person name="Sun X."/>
            <person name="Brodelius P.E."/>
            <person name="Rose J.K.C."/>
            <person name="Tang K."/>
        </authorList>
    </citation>
    <scope>NUCLEOTIDE SEQUENCE [LARGE SCALE GENOMIC DNA]</scope>
    <source>
        <strain evidence="3">cv. Huhao1</strain>
        <tissue evidence="2">Leaf</tissue>
    </source>
</reference>
<dbReference type="PANTHER" id="PTHR16134:SF43">
    <property type="entry name" value="CORONATINE-INSENSITIVE PROTEIN 1"/>
    <property type="match status" value="1"/>
</dbReference>
<protein>
    <recommendedName>
        <fullName evidence="1">F-box/LRR-repeat protein 15-like leucin rich repeat domain-containing protein</fullName>
    </recommendedName>
</protein>
<dbReference type="InterPro" id="IPR032675">
    <property type="entry name" value="LRR_dom_sf"/>
</dbReference>
<feature type="domain" description="F-box/LRR-repeat protein 15-like leucin rich repeat" evidence="1">
    <location>
        <begin position="317"/>
        <end position="474"/>
    </location>
</feature>
<dbReference type="Pfam" id="PF25372">
    <property type="entry name" value="DUF7885"/>
    <property type="match status" value="1"/>
</dbReference>
<accession>A0A2U1QJB9</accession>
<dbReference type="PANTHER" id="PTHR16134">
    <property type="entry name" value="F-BOX/TPR REPEAT PROTEIN POF3"/>
    <property type="match status" value="1"/>
</dbReference>
<dbReference type="InterPro" id="IPR057207">
    <property type="entry name" value="FBXL15_LRR"/>
</dbReference>
<proteinExistence type="predicted"/>
<name>A0A2U1QJB9_ARTAN</name>